<accession>A0A919RMB3</accession>
<dbReference type="AlphaFoldDB" id="A0A919RMB3"/>
<protein>
    <recommendedName>
        <fullName evidence="3">TetR family transcriptional regulator</fullName>
    </recommendedName>
</protein>
<sequence length="85" mass="9070">MRHRLRVVAQEVGPDLHAVTHDEYGERLPSGLTPAEVAPLLIAVNDGLQPQWLLNSADVDIAGLFRAFLTTIVGPRAAGPPPAGR</sequence>
<evidence type="ECO:0000313" key="2">
    <source>
        <dbReference type="Proteomes" id="UP000606172"/>
    </source>
</evidence>
<evidence type="ECO:0008006" key="3">
    <source>
        <dbReference type="Google" id="ProtNLM"/>
    </source>
</evidence>
<evidence type="ECO:0000313" key="1">
    <source>
        <dbReference type="EMBL" id="GII95465.1"/>
    </source>
</evidence>
<proteinExistence type="predicted"/>
<dbReference type="Proteomes" id="UP000606172">
    <property type="component" value="Unassembled WGS sequence"/>
</dbReference>
<organism evidence="1 2">
    <name type="scientific">Sinosporangium siamense</name>
    <dbReference type="NCBI Taxonomy" id="1367973"/>
    <lineage>
        <taxon>Bacteria</taxon>
        <taxon>Bacillati</taxon>
        <taxon>Actinomycetota</taxon>
        <taxon>Actinomycetes</taxon>
        <taxon>Streptosporangiales</taxon>
        <taxon>Streptosporangiaceae</taxon>
        <taxon>Sinosporangium</taxon>
    </lineage>
</organism>
<keyword evidence="2" id="KW-1185">Reference proteome</keyword>
<dbReference type="Gene3D" id="1.10.357.10">
    <property type="entry name" value="Tetracycline Repressor, domain 2"/>
    <property type="match status" value="1"/>
</dbReference>
<comment type="caution">
    <text evidence="1">The sequence shown here is derived from an EMBL/GenBank/DDBJ whole genome shotgun (WGS) entry which is preliminary data.</text>
</comment>
<dbReference type="EMBL" id="BOOW01000036">
    <property type="protein sequence ID" value="GII95465.1"/>
    <property type="molecule type" value="Genomic_DNA"/>
</dbReference>
<name>A0A919RMB3_9ACTN</name>
<reference evidence="1" key="1">
    <citation type="submission" date="2021-01" db="EMBL/GenBank/DDBJ databases">
        <title>Whole genome shotgun sequence of Sinosporangium siamense NBRC 109515.</title>
        <authorList>
            <person name="Komaki H."/>
            <person name="Tamura T."/>
        </authorList>
    </citation>
    <scope>NUCLEOTIDE SEQUENCE</scope>
    <source>
        <strain evidence="1">NBRC 109515</strain>
    </source>
</reference>
<gene>
    <name evidence="1" type="ORF">Ssi02_56960</name>
</gene>